<evidence type="ECO:0000313" key="1">
    <source>
        <dbReference type="EMBL" id="EFX69754.1"/>
    </source>
</evidence>
<protein>
    <submittedName>
        <fullName evidence="1">Uncharacterized protein</fullName>
    </submittedName>
</protein>
<gene>
    <name evidence="1" type="ORF">DAPPUDRAFT_328806</name>
</gene>
<dbReference type="Proteomes" id="UP000000305">
    <property type="component" value="Unassembled WGS sequence"/>
</dbReference>
<dbReference type="AlphaFoldDB" id="E9HET9"/>
<dbReference type="EMBL" id="GL732631">
    <property type="protein sequence ID" value="EFX69754.1"/>
    <property type="molecule type" value="Genomic_DNA"/>
</dbReference>
<accession>E9HET9</accession>
<dbReference type="KEGG" id="dpx:DAPPUDRAFT_328806"/>
<reference evidence="1 2" key="1">
    <citation type="journal article" date="2011" name="Science">
        <title>The ecoresponsive genome of Daphnia pulex.</title>
        <authorList>
            <person name="Colbourne J.K."/>
            <person name="Pfrender M.E."/>
            <person name="Gilbert D."/>
            <person name="Thomas W.K."/>
            <person name="Tucker A."/>
            <person name="Oakley T.H."/>
            <person name="Tokishita S."/>
            <person name="Aerts A."/>
            <person name="Arnold G.J."/>
            <person name="Basu M.K."/>
            <person name="Bauer D.J."/>
            <person name="Caceres C.E."/>
            <person name="Carmel L."/>
            <person name="Casola C."/>
            <person name="Choi J.H."/>
            <person name="Detter J.C."/>
            <person name="Dong Q."/>
            <person name="Dusheyko S."/>
            <person name="Eads B.D."/>
            <person name="Frohlich T."/>
            <person name="Geiler-Samerotte K.A."/>
            <person name="Gerlach D."/>
            <person name="Hatcher P."/>
            <person name="Jogdeo S."/>
            <person name="Krijgsveld J."/>
            <person name="Kriventseva E.V."/>
            <person name="Kultz D."/>
            <person name="Laforsch C."/>
            <person name="Lindquist E."/>
            <person name="Lopez J."/>
            <person name="Manak J.R."/>
            <person name="Muller J."/>
            <person name="Pangilinan J."/>
            <person name="Patwardhan R.P."/>
            <person name="Pitluck S."/>
            <person name="Pritham E.J."/>
            <person name="Rechtsteiner A."/>
            <person name="Rho M."/>
            <person name="Rogozin I.B."/>
            <person name="Sakarya O."/>
            <person name="Salamov A."/>
            <person name="Schaack S."/>
            <person name="Shapiro H."/>
            <person name="Shiga Y."/>
            <person name="Skalitzky C."/>
            <person name="Smith Z."/>
            <person name="Souvorov A."/>
            <person name="Sung W."/>
            <person name="Tang Z."/>
            <person name="Tsuchiya D."/>
            <person name="Tu H."/>
            <person name="Vos H."/>
            <person name="Wang M."/>
            <person name="Wolf Y.I."/>
            <person name="Yamagata H."/>
            <person name="Yamada T."/>
            <person name="Ye Y."/>
            <person name="Shaw J.R."/>
            <person name="Andrews J."/>
            <person name="Crease T.J."/>
            <person name="Tang H."/>
            <person name="Lucas S.M."/>
            <person name="Robertson H.M."/>
            <person name="Bork P."/>
            <person name="Koonin E.V."/>
            <person name="Zdobnov E.M."/>
            <person name="Grigoriev I.V."/>
            <person name="Lynch M."/>
            <person name="Boore J.L."/>
        </authorList>
    </citation>
    <scope>NUCLEOTIDE SEQUENCE [LARGE SCALE GENOMIC DNA]</scope>
</reference>
<sequence>MSALDRLVKEESFRNFDEVLEFVDRLSKEHYMPLRISDISSFITLSLCVLTLANIDLGQQENE</sequence>
<dbReference type="InParanoid" id="E9HET9"/>
<keyword evidence="2" id="KW-1185">Reference proteome</keyword>
<dbReference type="HOGENOM" id="CLU_2887978_0_0_1"/>
<proteinExistence type="predicted"/>
<organism evidence="1 2">
    <name type="scientific">Daphnia pulex</name>
    <name type="common">Water flea</name>
    <dbReference type="NCBI Taxonomy" id="6669"/>
    <lineage>
        <taxon>Eukaryota</taxon>
        <taxon>Metazoa</taxon>
        <taxon>Ecdysozoa</taxon>
        <taxon>Arthropoda</taxon>
        <taxon>Crustacea</taxon>
        <taxon>Branchiopoda</taxon>
        <taxon>Diplostraca</taxon>
        <taxon>Cladocera</taxon>
        <taxon>Anomopoda</taxon>
        <taxon>Daphniidae</taxon>
        <taxon>Daphnia</taxon>
    </lineage>
</organism>
<evidence type="ECO:0000313" key="2">
    <source>
        <dbReference type="Proteomes" id="UP000000305"/>
    </source>
</evidence>
<name>E9HET9_DAPPU</name>